<organism evidence="3">
    <name type="scientific">Alexandrium monilatum</name>
    <dbReference type="NCBI Taxonomy" id="311494"/>
    <lineage>
        <taxon>Eukaryota</taxon>
        <taxon>Sar</taxon>
        <taxon>Alveolata</taxon>
        <taxon>Dinophyceae</taxon>
        <taxon>Gonyaulacales</taxon>
        <taxon>Pyrocystaceae</taxon>
        <taxon>Alexandrium</taxon>
    </lineage>
</organism>
<sequence>MAPVRGFATLVVLVASLLPASSAEPAVEVPVLAIDDECGTGDEHCALNALQLRGGTTATRSNVTGAIEEAREHEGAKALEEGAASDGMGNCKIGYHQTDPRSGSSIMRTGFQMRYAGNGIAGRGMYFSTSIRATQNKAHRHGFCLKVQVCLGRSKELPRWPKGCCSYGQLKAEGYDSATIERGGFYYREYVVYRDDQMHVLSGWHCNPDGSRQR</sequence>
<keyword evidence="1" id="KW-0732">Signal</keyword>
<dbReference type="SUPFAM" id="SSF56399">
    <property type="entry name" value="ADP-ribosylation"/>
    <property type="match status" value="1"/>
</dbReference>
<dbReference type="EMBL" id="HBNR01025889">
    <property type="protein sequence ID" value="CAE4577966.1"/>
    <property type="molecule type" value="Transcribed_RNA"/>
</dbReference>
<protein>
    <recommendedName>
        <fullName evidence="4">PARP catalytic domain-containing protein</fullName>
    </recommendedName>
</protein>
<dbReference type="EMBL" id="HBNR01025890">
    <property type="protein sequence ID" value="CAE4577967.1"/>
    <property type="molecule type" value="Transcribed_RNA"/>
</dbReference>
<evidence type="ECO:0000313" key="3">
    <source>
        <dbReference type="EMBL" id="CAE4577967.1"/>
    </source>
</evidence>
<evidence type="ECO:0008006" key="4">
    <source>
        <dbReference type="Google" id="ProtNLM"/>
    </source>
</evidence>
<name>A0A6T0YJM4_9DINO</name>
<dbReference type="Gene3D" id="3.90.228.10">
    <property type="match status" value="1"/>
</dbReference>
<accession>A0A6T0YJM4</accession>
<feature type="chain" id="PRO_5036191538" description="PARP catalytic domain-containing protein" evidence="1">
    <location>
        <begin position="24"/>
        <end position="214"/>
    </location>
</feature>
<proteinExistence type="predicted"/>
<evidence type="ECO:0000256" key="1">
    <source>
        <dbReference type="SAM" id="SignalP"/>
    </source>
</evidence>
<dbReference type="AlphaFoldDB" id="A0A6T0YJM4"/>
<gene>
    <name evidence="2" type="ORF">AMON00008_LOCUS17445</name>
    <name evidence="3" type="ORF">AMON00008_LOCUS17446</name>
</gene>
<evidence type="ECO:0000313" key="2">
    <source>
        <dbReference type="EMBL" id="CAE4577966.1"/>
    </source>
</evidence>
<feature type="signal peptide" evidence="1">
    <location>
        <begin position="1"/>
        <end position="23"/>
    </location>
</feature>
<reference evidence="3" key="1">
    <citation type="submission" date="2021-01" db="EMBL/GenBank/DDBJ databases">
        <authorList>
            <person name="Corre E."/>
            <person name="Pelletier E."/>
            <person name="Niang G."/>
            <person name="Scheremetjew M."/>
            <person name="Finn R."/>
            <person name="Kale V."/>
            <person name="Holt S."/>
            <person name="Cochrane G."/>
            <person name="Meng A."/>
            <person name="Brown T."/>
            <person name="Cohen L."/>
        </authorList>
    </citation>
    <scope>NUCLEOTIDE SEQUENCE</scope>
    <source>
        <strain evidence="3">CCMP3105</strain>
    </source>
</reference>